<name>A0A0P6VU68_9XANT</name>
<comment type="caution">
    <text evidence="2">The sequence shown here is derived from an EMBL/GenBank/DDBJ whole genome shotgun (WGS) entry which is preliminary data.</text>
</comment>
<sequence length="434" mass="49240">MPVSFLSTTQRERYGCYPDTVSSEELARYFHLDDDDREWIATKRRDSHRLGYALQLTTARFLGTFQEDPTAVPGAVLHTLSSQLGIADPADCIAAYRTTRQRWQHTAEIRKRYGYCEFADVGIQFRLGRWLCALCWTGTDRPSALFDYANGWLVGHKILLPGVTVLERFIAEIRSRMESRLWRLLVRCVTVEQQKRLDDLLKPAEGSRQSWLDRLRKGPVRVSAPALVLALLRIETVRNLGIKLPGTHVPPSRIAALARFACTVKVSAVARLPQARRTATLVAFVYCLEASAQDDAIDVLDMLLRELFTKAEKEDRKVRQRSLKDLDRAASTLAEACRMLLDPALPDAELRERVYAAIGRDELAQALNEVRGLVRPPNDVFYTELQARKATVSRFLPILLRVMRFDANPSAQPLAQALQWLHKRPDHDPPPPPP</sequence>
<reference evidence="2 3" key="1">
    <citation type="submission" date="2014-02" db="EMBL/GenBank/DDBJ databases">
        <title>Genome sequence of Xanthomonas axonopodis DSM 3585 (T).</title>
        <authorList>
            <person name="Midha S."/>
            <person name="Patil P.B."/>
        </authorList>
    </citation>
    <scope>NUCLEOTIDE SEQUENCE [LARGE SCALE GENOMIC DNA]</scope>
    <source>
        <strain evidence="2 3">DSM 3585</strain>
    </source>
</reference>
<evidence type="ECO:0000313" key="3">
    <source>
        <dbReference type="Proteomes" id="UP000054035"/>
    </source>
</evidence>
<dbReference type="InterPro" id="IPR025296">
    <property type="entry name" value="DUF4158"/>
</dbReference>
<accession>A0A0P6VU68</accession>
<feature type="domain" description="DUF4158" evidence="1">
    <location>
        <begin position="5"/>
        <end position="173"/>
    </location>
</feature>
<feature type="non-terminal residue" evidence="2">
    <location>
        <position position="434"/>
    </location>
</feature>
<dbReference type="RefSeq" id="WP_134984867.1">
    <property type="nucleotide sequence ID" value="NZ_JFAQ01000097.1"/>
</dbReference>
<dbReference type="EMBL" id="JFAQ01000097">
    <property type="protein sequence ID" value="KPL49037.1"/>
    <property type="molecule type" value="Genomic_DNA"/>
</dbReference>
<gene>
    <name evidence="2" type="ORF">XAXN_09955</name>
</gene>
<protein>
    <submittedName>
        <fullName evidence="2">Transposase</fullName>
    </submittedName>
</protein>
<dbReference type="OrthoDB" id="5292689at2"/>
<evidence type="ECO:0000313" key="2">
    <source>
        <dbReference type="EMBL" id="KPL49037.1"/>
    </source>
</evidence>
<dbReference type="AlphaFoldDB" id="A0A0P6VU68"/>
<proteinExistence type="predicted"/>
<dbReference type="Proteomes" id="UP000054035">
    <property type="component" value="Unassembled WGS sequence"/>
</dbReference>
<dbReference type="Pfam" id="PF13700">
    <property type="entry name" value="DUF4158"/>
    <property type="match status" value="1"/>
</dbReference>
<organism evidence="2 3">
    <name type="scientific">Xanthomonas axonopodis</name>
    <dbReference type="NCBI Taxonomy" id="53413"/>
    <lineage>
        <taxon>Bacteria</taxon>
        <taxon>Pseudomonadati</taxon>
        <taxon>Pseudomonadota</taxon>
        <taxon>Gammaproteobacteria</taxon>
        <taxon>Lysobacterales</taxon>
        <taxon>Lysobacteraceae</taxon>
        <taxon>Xanthomonas</taxon>
    </lineage>
</organism>
<evidence type="ECO:0000259" key="1">
    <source>
        <dbReference type="Pfam" id="PF13700"/>
    </source>
</evidence>